<feature type="transmembrane region" description="Helical" evidence="10">
    <location>
        <begin position="587"/>
        <end position="609"/>
    </location>
</feature>
<keyword evidence="6" id="KW-0653">Protein transport</keyword>
<feature type="compositionally biased region" description="Acidic residues" evidence="9">
    <location>
        <begin position="81"/>
        <end position="91"/>
    </location>
</feature>
<evidence type="ECO:0000256" key="6">
    <source>
        <dbReference type="ARBA" id="ARBA00022927"/>
    </source>
</evidence>
<evidence type="ECO:0000256" key="2">
    <source>
        <dbReference type="ARBA" id="ARBA00008807"/>
    </source>
</evidence>
<evidence type="ECO:0008006" key="13">
    <source>
        <dbReference type="Google" id="ProtNLM"/>
    </source>
</evidence>
<dbReference type="EMBL" id="MVBO01000140">
    <property type="protein sequence ID" value="OZJ02606.1"/>
    <property type="molecule type" value="Genomic_DNA"/>
</dbReference>
<evidence type="ECO:0000256" key="7">
    <source>
        <dbReference type="ARBA" id="ARBA00022989"/>
    </source>
</evidence>
<comment type="caution">
    <text evidence="11">The sequence shown here is derived from an EMBL/GenBank/DDBJ whole genome shotgun (WGS) entry which is preliminary data.</text>
</comment>
<name>A0A261XW60_9FUNG</name>
<evidence type="ECO:0000256" key="9">
    <source>
        <dbReference type="SAM" id="MobiDB-lite"/>
    </source>
</evidence>
<comment type="subcellular location">
    <subcellularLocation>
        <location evidence="1">Membrane</location>
        <topology evidence="1">Multi-pass membrane protein</topology>
    </subcellularLocation>
</comment>
<dbReference type="NCBIfam" id="TIGR00727">
    <property type="entry name" value="ISP4_OPT"/>
    <property type="match status" value="1"/>
</dbReference>
<dbReference type="InterPro" id="IPR004813">
    <property type="entry name" value="OPT"/>
</dbReference>
<gene>
    <name evidence="11" type="ORF">BZG36_04278</name>
</gene>
<feature type="transmembrane region" description="Helical" evidence="10">
    <location>
        <begin position="655"/>
        <end position="672"/>
    </location>
</feature>
<dbReference type="OrthoDB" id="9986677at2759"/>
<evidence type="ECO:0000313" key="11">
    <source>
        <dbReference type="EMBL" id="OZJ02606.1"/>
    </source>
</evidence>
<feature type="transmembrane region" description="Helical" evidence="10">
    <location>
        <begin position="344"/>
        <end position="367"/>
    </location>
</feature>
<dbReference type="NCBIfam" id="TIGR00728">
    <property type="entry name" value="OPT_sfam"/>
    <property type="match status" value="1"/>
</dbReference>
<evidence type="ECO:0000256" key="10">
    <source>
        <dbReference type="SAM" id="Phobius"/>
    </source>
</evidence>
<evidence type="ECO:0000313" key="12">
    <source>
        <dbReference type="Proteomes" id="UP000242875"/>
    </source>
</evidence>
<keyword evidence="7 10" id="KW-1133">Transmembrane helix</keyword>
<proteinExistence type="inferred from homology"/>
<dbReference type="InterPro" id="IPR004648">
    <property type="entry name" value="Oligpept_transpt"/>
</dbReference>
<feature type="transmembrane region" description="Helical" evidence="10">
    <location>
        <begin position="701"/>
        <end position="717"/>
    </location>
</feature>
<feature type="compositionally biased region" description="Basic and acidic residues" evidence="9">
    <location>
        <begin position="37"/>
        <end position="48"/>
    </location>
</feature>
<evidence type="ECO:0000256" key="8">
    <source>
        <dbReference type="ARBA" id="ARBA00023136"/>
    </source>
</evidence>
<dbReference type="Proteomes" id="UP000242875">
    <property type="component" value="Unassembled WGS sequence"/>
</dbReference>
<keyword evidence="12" id="KW-1185">Reference proteome</keyword>
<feature type="transmembrane region" description="Helical" evidence="10">
    <location>
        <begin position="294"/>
        <end position="312"/>
    </location>
</feature>
<feature type="transmembrane region" description="Helical" evidence="10">
    <location>
        <begin position="207"/>
        <end position="227"/>
    </location>
</feature>
<feature type="compositionally biased region" description="Basic and acidic residues" evidence="9">
    <location>
        <begin position="1"/>
        <end position="29"/>
    </location>
</feature>
<comment type="similarity">
    <text evidence="2">Belongs to the oligopeptide OPT transporter family.</text>
</comment>
<keyword evidence="3" id="KW-0813">Transport</keyword>
<reference evidence="11 12" key="1">
    <citation type="journal article" date="2017" name="Mycologia">
        <title>Bifiguratus adelaidae, gen. et sp. nov., a new member of Mucoromycotina in endophytic and soil-dwelling habitats.</title>
        <authorList>
            <person name="Torres-Cruz T.J."/>
            <person name="Billingsley Tobias T.L."/>
            <person name="Almatruk M."/>
            <person name="Hesse C."/>
            <person name="Kuske C.R."/>
            <person name="Desiro A."/>
            <person name="Benucci G.M."/>
            <person name="Bonito G."/>
            <person name="Stajich J.E."/>
            <person name="Dunlap C."/>
            <person name="Arnold A.E."/>
            <person name="Porras-Alfaro A."/>
        </authorList>
    </citation>
    <scope>NUCLEOTIDE SEQUENCE [LARGE SCALE GENOMIC DNA]</scope>
    <source>
        <strain evidence="11 12">AZ0501</strain>
    </source>
</reference>
<feature type="region of interest" description="Disordered" evidence="9">
    <location>
        <begin position="1"/>
        <end position="91"/>
    </location>
</feature>
<feature type="transmembrane region" description="Helical" evidence="10">
    <location>
        <begin position="477"/>
        <end position="497"/>
    </location>
</feature>
<feature type="transmembrane region" description="Helical" evidence="10">
    <location>
        <begin position="111"/>
        <end position="133"/>
    </location>
</feature>
<evidence type="ECO:0000256" key="5">
    <source>
        <dbReference type="ARBA" id="ARBA00022856"/>
    </source>
</evidence>
<feature type="transmembrane region" description="Helical" evidence="10">
    <location>
        <begin position="738"/>
        <end position="756"/>
    </location>
</feature>
<dbReference type="PANTHER" id="PTHR22601">
    <property type="entry name" value="ISP4 LIKE PROTEIN"/>
    <property type="match status" value="1"/>
</dbReference>
<accession>A0A261XW60</accession>
<keyword evidence="4 10" id="KW-0812">Transmembrane</keyword>
<evidence type="ECO:0000256" key="4">
    <source>
        <dbReference type="ARBA" id="ARBA00022692"/>
    </source>
</evidence>
<feature type="transmembrane region" description="Helical" evidence="10">
    <location>
        <begin position="533"/>
        <end position="551"/>
    </location>
</feature>
<dbReference type="GO" id="GO:0035673">
    <property type="term" value="F:oligopeptide transmembrane transporter activity"/>
    <property type="evidence" value="ECO:0007669"/>
    <property type="project" value="InterPro"/>
</dbReference>
<evidence type="ECO:0000256" key="3">
    <source>
        <dbReference type="ARBA" id="ARBA00022448"/>
    </source>
</evidence>
<organism evidence="11 12">
    <name type="scientific">Bifiguratus adelaidae</name>
    <dbReference type="NCBI Taxonomy" id="1938954"/>
    <lineage>
        <taxon>Eukaryota</taxon>
        <taxon>Fungi</taxon>
        <taxon>Fungi incertae sedis</taxon>
        <taxon>Mucoromycota</taxon>
        <taxon>Mucoromycotina</taxon>
        <taxon>Endogonomycetes</taxon>
        <taxon>Endogonales</taxon>
        <taxon>Endogonales incertae sedis</taxon>
        <taxon>Bifiguratus</taxon>
    </lineage>
</organism>
<evidence type="ECO:0000256" key="1">
    <source>
        <dbReference type="ARBA" id="ARBA00004141"/>
    </source>
</evidence>
<keyword evidence="8 10" id="KW-0472">Membrane</keyword>
<dbReference type="AlphaFoldDB" id="A0A261XW60"/>
<protein>
    <recommendedName>
        <fullName evidence="13">OPT family small oligopeptide transporter</fullName>
    </recommendedName>
</protein>
<dbReference type="GO" id="GO:0016020">
    <property type="term" value="C:membrane"/>
    <property type="evidence" value="ECO:0007669"/>
    <property type="project" value="UniProtKB-SubCell"/>
</dbReference>
<dbReference type="Pfam" id="PF03169">
    <property type="entry name" value="OPT"/>
    <property type="match status" value="1"/>
</dbReference>
<feature type="transmembrane region" description="Helical" evidence="10">
    <location>
        <begin position="503"/>
        <end position="526"/>
    </location>
</feature>
<dbReference type="GO" id="GO:0015031">
    <property type="term" value="P:protein transport"/>
    <property type="evidence" value="ECO:0007669"/>
    <property type="project" value="UniProtKB-KW"/>
</dbReference>
<sequence>MDSEPGKDVSYTPHEDVSSPESARSDLRQRNGASEGLETHHDGPKEELLGGGVGNAYANFGSDVKDPGSFAEHGNEKDLTAVEEDEEDSPIEEVRTIVQNKDDPSLPVLTFRFWLIGIFFTCAFAFINQFFWFRPEPLQLTPLVAQLLTYPMGKFLARVIPKSRFFNPGPFNIKEHVMVVAMVNSCYQTAYAVDIIAIQKVFYLQDIGWGGGLLLIWTTQFIGYGLAGFVRRWLVYPAAIVWPYDLVSASLLRSFHDKEFDKASFFRGPTRLHFFLIAMTIQFIYYWIPWYFFYALASFAWVCWINPHNIILSQLTSTASGLGMLGLSFDWTTVVAYLGSPLIVPWWAICNIAVGFVLLAWVLVPILHYTNTWEAKTYPIISSGIYTTNGSRYPVLSVLTPDRVLNATAYEEVGPVRLTAFFAITYAIGFAGLTSALMHTALYHGREIIQQWKLSRTSLNVDIHTKLMRAYPETPNWWYAAVFLIFFCLSFVVIYVSPIELPWWGIFLSTGMSSIFIIPIGIITAITNQTPGLNVITEFIIGFALPGHPIANVTFKTYGYISMVQAITFLQDLKLGHYIKVPPKAMFIVQCSGTFLAGIVNLATARWILQTPGVCETSTQYTCPNAKVFYSASVIWGVIGPARQFAAGSPYTPTLYFFLIGFLLPIPFYLAARRWPNSWLKYVHIPLIFNATGIMPPAMPINFSMWILVGTIFMYYLRRYHHAWWAKYNYVFSASQDTGAALGALFTTLATFAALYPTGGTLKAMKSVH</sequence>
<keyword evidence="5" id="KW-0571">Peptide transport</keyword>